<dbReference type="HOGENOM" id="CLU_602165_0_0_1"/>
<dbReference type="eggNOG" id="ENOG502RFNC">
    <property type="taxonomic scope" value="Eukaryota"/>
</dbReference>
<reference evidence="2" key="1">
    <citation type="journal article" date="2009" name="Nature">
        <title>Genome sequence and analysis of the Irish potato famine pathogen Phytophthora infestans.</title>
        <authorList>
            <consortium name="The Broad Institute Genome Sequencing Platform"/>
            <person name="Haas B.J."/>
            <person name="Kamoun S."/>
            <person name="Zody M.C."/>
            <person name="Jiang R.H."/>
            <person name="Handsaker R.E."/>
            <person name="Cano L.M."/>
            <person name="Grabherr M."/>
            <person name="Kodira C.D."/>
            <person name="Raffaele S."/>
            <person name="Torto-Alalibo T."/>
            <person name="Bozkurt T.O."/>
            <person name="Ah-Fong A.M."/>
            <person name="Alvarado L."/>
            <person name="Anderson V.L."/>
            <person name="Armstrong M.R."/>
            <person name="Avrova A."/>
            <person name="Baxter L."/>
            <person name="Beynon J."/>
            <person name="Boevink P.C."/>
            <person name="Bollmann S.R."/>
            <person name="Bos J.I."/>
            <person name="Bulone V."/>
            <person name="Cai G."/>
            <person name="Cakir C."/>
            <person name="Carrington J.C."/>
            <person name="Chawner M."/>
            <person name="Conti L."/>
            <person name="Costanzo S."/>
            <person name="Ewan R."/>
            <person name="Fahlgren N."/>
            <person name="Fischbach M.A."/>
            <person name="Fugelstad J."/>
            <person name="Gilroy E.M."/>
            <person name="Gnerre S."/>
            <person name="Green P.J."/>
            <person name="Grenville-Briggs L.J."/>
            <person name="Griffith J."/>
            <person name="Grunwald N.J."/>
            <person name="Horn K."/>
            <person name="Horner N.R."/>
            <person name="Hu C.H."/>
            <person name="Huitema E."/>
            <person name="Jeong D.H."/>
            <person name="Jones A.M."/>
            <person name="Jones J.D."/>
            <person name="Jones R.W."/>
            <person name="Karlsson E.K."/>
            <person name="Kunjeti S.G."/>
            <person name="Lamour K."/>
            <person name="Liu Z."/>
            <person name="Ma L."/>
            <person name="Maclean D."/>
            <person name="Chibucos M.C."/>
            <person name="McDonald H."/>
            <person name="McWalters J."/>
            <person name="Meijer H.J."/>
            <person name="Morgan W."/>
            <person name="Morris P.F."/>
            <person name="Munro C.A."/>
            <person name="O'Neill K."/>
            <person name="Ospina-Giraldo M."/>
            <person name="Pinzon A."/>
            <person name="Pritchard L."/>
            <person name="Ramsahoye B."/>
            <person name="Ren Q."/>
            <person name="Restrepo S."/>
            <person name="Roy S."/>
            <person name="Sadanandom A."/>
            <person name="Savidor A."/>
            <person name="Schornack S."/>
            <person name="Schwartz D.C."/>
            <person name="Schumann U.D."/>
            <person name="Schwessinger B."/>
            <person name="Seyer L."/>
            <person name="Sharpe T."/>
            <person name="Silvar C."/>
            <person name="Song J."/>
            <person name="Studholme D.J."/>
            <person name="Sykes S."/>
            <person name="Thines M."/>
            <person name="van de Vondervoort P.J."/>
            <person name="Phuntumart V."/>
            <person name="Wawra S."/>
            <person name="Weide R."/>
            <person name="Win J."/>
            <person name="Young C."/>
            <person name="Zhou S."/>
            <person name="Fry W."/>
            <person name="Meyers B.C."/>
            <person name="van West P."/>
            <person name="Ristaino J."/>
            <person name="Govers F."/>
            <person name="Birch P.R."/>
            <person name="Whisson S.C."/>
            <person name="Judelson H.S."/>
            <person name="Nusbaum C."/>
        </authorList>
    </citation>
    <scope>NUCLEOTIDE SEQUENCE [LARGE SCALE GENOMIC DNA]</scope>
    <source>
        <strain evidence="2">T30-4</strain>
    </source>
</reference>
<accession>D0NWI2</accession>
<organism evidence="1 2">
    <name type="scientific">Phytophthora infestans (strain T30-4)</name>
    <name type="common">Potato late blight agent</name>
    <dbReference type="NCBI Taxonomy" id="403677"/>
    <lineage>
        <taxon>Eukaryota</taxon>
        <taxon>Sar</taxon>
        <taxon>Stramenopiles</taxon>
        <taxon>Oomycota</taxon>
        <taxon>Peronosporomycetes</taxon>
        <taxon>Peronosporales</taxon>
        <taxon>Peronosporaceae</taxon>
        <taxon>Phytophthora</taxon>
    </lineage>
</organism>
<keyword evidence="2" id="KW-1185">Reference proteome</keyword>
<dbReference type="InParanoid" id="D0NWI2"/>
<dbReference type="OrthoDB" id="111292at2759"/>
<dbReference type="GeneID" id="9471298"/>
<dbReference type="KEGG" id="pif:PITG_17538"/>
<protein>
    <submittedName>
        <fullName evidence="1">Uncharacterized protein</fullName>
    </submittedName>
</protein>
<dbReference type="AlphaFoldDB" id="D0NWI2"/>
<proteinExistence type="predicted"/>
<dbReference type="EMBL" id="DS028175">
    <property type="protein sequence ID" value="EEY67038.1"/>
    <property type="molecule type" value="Genomic_DNA"/>
</dbReference>
<sequence length="543" mass="58157">MSTASDISAFEHSVEPAPAETLFHDKKWTYIQDSTSNTGQYAGQIQFNLSTISSQAAFVNWEEAVIQLPIKLQILNAGESSVTLTAACTIDQLVPKTGAWQFIGSVQVVVDGVTVQTNQVHENVNATFKALTEWDYSSYVKRGPTSSFVLDEYRLPIPGVAQNLDNMATSNYINGTVGEWGLFNTFSNVSAYERSLFTALDQSSGKLAYDIMGSNASIQVVSKPQVYVAPSGAVAAGAPFYVAHCLACIKLSDLSDYFKKCTVAATNIASINSNMSSGITCPILWNGSSANTTSTGESTGLAIPGSTNLLVTADVNGTATSGSGIAPSQTFSRLLVPTYSPNPSADNALIPKKTFRYFERVINKFTVQAGQSFSWTVTNNIANSKKLIMQPVITNVTPGSSSLPDVINPFRSCFSTIPATTSPYAALKNIQVTVGNVPIWNNPANFGYDLFVQEMSKSGVDGGLDDVTKAGLLSQRLWESLYRFIAVDIGRRLPSEDGASKSITFSGTNSTNYALTIYFHILREVVATVDTAMGTVSQGAVQN</sequence>
<dbReference type="VEuPathDB" id="FungiDB:PITG_17538"/>
<gene>
    <name evidence="1" type="ORF">PITG_17538</name>
</gene>
<dbReference type="RefSeq" id="XP_002896592.1">
    <property type="nucleotide sequence ID" value="XM_002896546.1"/>
</dbReference>
<evidence type="ECO:0000313" key="2">
    <source>
        <dbReference type="Proteomes" id="UP000006643"/>
    </source>
</evidence>
<evidence type="ECO:0000313" key="1">
    <source>
        <dbReference type="EMBL" id="EEY67038.1"/>
    </source>
</evidence>
<dbReference type="Proteomes" id="UP000006643">
    <property type="component" value="Unassembled WGS sequence"/>
</dbReference>
<name>D0NWI2_PHYIT</name>